<dbReference type="Gene3D" id="3.40.50.300">
    <property type="entry name" value="P-loop containing nucleotide triphosphate hydrolases"/>
    <property type="match status" value="1"/>
</dbReference>
<dbReference type="PROSITE" id="PS51421">
    <property type="entry name" value="RAS"/>
    <property type="match status" value="1"/>
</dbReference>
<feature type="compositionally biased region" description="Polar residues" evidence="8">
    <location>
        <begin position="29"/>
        <end position="39"/>
    </location>
</feature>
<evidence type="ECO:0000256" key="7">
    <source>
        <dbReference type="ARBA" id="ARBA00023242"/>
    </source>
</evidence>
<keyword evidence="5" id="KW-0653">Protein transport</keyword>
<proteinExistence type="inferred from homology"/>
<dbReference type="Proteomes" id="UP001530400">
    <property type="component" value="Unassembled WGS sequence"/>
</dbReference>
<dbReference type="InterPro" id="IPR002041">
    <property type="entry name" value="Ran_GTPase"/>
</dbReference>
<feature type="compositionally biased region" description="Low complexity" evidence="8">
    <location>
        <begin position="1"/>
        <end position="11"/>
    </location>
</feature>
<protein>
    <recommendedName>
        <fullName evidence="11">GTP-binding nuclear protein</fullName>
    </recommendedName>
</protein>
<dbReference type="NCBIfam" id="TIGR00231">
    <property type="entry name" value="small_GTP"/>
    <property type="match status" value="1"/>
</dbReference>
<dbReference type="PROSITE" id="PS51418">
    <property type="entry name" value="RAN"/>
    <property type="match status" value="1"/>
</dbReference>
<gene>
    <name evidence="9" type="ORF">ACHAWO_000154</name>
</gene>
<sequence>MKTVSSNTRSRSTARARSKSPAPPARFTSAPTRTFSRSVSPKRDSDPKETVHDSDSTDSKSTTLAERRNDVIATLNTTSGDSKEAKEQLKEKLEKYAGTPGVPLNDFLLDFGALSMDANVEKKFKVVLIGDGGVGKTSLVNRLKGAGFTDQYNCTHGADVSTLFFWTAQGKAYRLELWDCSGVEKMEGIGQGYYIGADGCLIMCDLLSNQSFKSLESRYQSFARVCGPGAPVVILGNKADVKDRKVKPKKTTVWPRKKNLAYYEISVKAGTNITAGFLHLVRTLAKDRSIEFVDRLIQHPPSLGRAVSISRKGAANAKEAALVALPQEDNDGL</sequence>
<keyword evidence="7" id="KW-0539">Nucleus</keyword>
<comment type="caution">
    <text evidence="9">The sequence shown here is derived from an EMBL/GenBank/DDBJ whole genome shotgun (WGS) entry which is preliminary data.</text>
</comment>
<organism evidence="9 10">
    <name type="scientific">Cyclotella atomus</name>
    <dbReference type="NCBI Taxonomy" id="382360"/>
    <lineage>
        <taxon>Eukaryota</taxon>
        <taxon>Sar</taxon>
        <taxon>Stramenopiles</taxon>
        <taxon>Ochrophyta</taxon>
        <taxon>Bacillariophyta</taxon>
        <taxon>Coscinodiscophyceae</taxon>
        <taxon>Thalassiosirophycidae</taxon>
        <taxon>Stephanodiscales</taxon>
        <taxon>Stephanodiscaceae</taxon>
        <taxon>Cyclotella</taxon>
    </lineage>
</organism>
<keyword evidence="10" id="KW-1185">Reference proteome</keyword>
<dbReference type="GO" id="GO:0005525">
    <property type="term" value="F:GTP binding"/>
    <property type="evidence" value="ECO:0007669"/>
    <property type="project" value="UniProtKB-KW"/>
</dbReference>
<dbReference type="InterPro" id="IPR001806">
    <property type="entry name" value="Small_GTPase"/>
</dbReference>
<dbReference type="FunFam" id="3.40.50.300:FF:001447">
    <property type="entry name" value="Ras-related protein Rab-1B"/>
    <property type="match status" value="1"/>
</dbReference>
<dbReference type="PROSITE" id="PS51419">
    <property type="entry name" value="RAB"/>
    <property type="match status" value="1"/>
</dbReference>
<evidence type="ECO:0008006" key="11">
    <source>
        <dbReference type="Google" id="ProtNLM"/>
    </source>
</evidence>
<dbReference type="SMART" id="SM00174">
    <property type="entry name" value="RHO"/>
    <property type="match status" value="1"/>
</dbReference>
<feature type="region of interest" description="Disordered" evidence="8">
    <location>
        <begin position="1"/>
        <end position="68"/>
    </location>
</feature>
<dbReference type="SMART" id="SM00176">
    <property type="entry name" value="RAN"/>
    <property type="match status" value="1"/>
</dbReference>
<comment type="subcellular location">
    <subcellularLocation>
        <location evidence="1">Nucleus</location>
    </subcellularLocation>
</comment>
<comment type="similarity">
    <text evidence="2">Belongs to the small GTPase superfamily. Ran family.</text>
</comment>
<evidence type="ECO:0000256" key="3">
    <source>
        <dbReference type="ARBA" id="ARBA00022448"/>
    </source>
</evidence>
<dbReference type="SMART" id="SM00173">
    <property type="entry name" value="RAS"/>
    <property type="match status" value="1"/>
</dbReference>
<dbReference type="Pfam" id="PF00071">
    <property type="entry name" value="Ras"/>
    <property type="match status" value="1"/>
</dbReference>
<name>A0ABD3NB80_9STRA</name>
<evidence type="ECO:0000313" key="9">
    <source>
        <dbReference type="EMBL" id="KAL3769965.1"/>
    </source>
</evidence>
<keyword evidence="4" id="KW-0547">Nucleotide-binding</keyword>
<dbReference type="SMART" id="SM00175">
    <property type="entry name" value="RAB"/>
    <property type="match status" value="1"/>
</dbReference>
<evidence type="ECO:0000256" key="4">
    <source>
        <dbReference type="ARBA" id="ARBA00022741"/>
    </source>
</evidence>
<dbReference type="AlphaFoldDB" id="A0ABD3NB80"/>
<dbReference type="InterPro" id="IPR005225">
    <property type="entry name" value="Small_GTP-bd"/>
</dbReference>
<dbReference type="GO" id="GO:0005634">
    <property type="term" value="C:nucleus"/>
    <property type="evidence" value="ECO:0007669"/>
    <property type="project" value="UniProtKB-SubCell"/>
</dbReference>
<dbReference type="SUPFAM" id="SSF52540">
    <property type="entry name" value="P-loop containing nucleoside triphosphate hydrolases"/>
    <property type="match status" value="1"/>
</dbReference>
<accession>A0ABD3NB80</accession>
<feature type="compositionally biased region" description="Basic and acidic residues" evidence="8">
    <location>
        <begin position="41"/>
        <end position="58"/>
    </location>
</feature>
<evidence type="ECO:0000313" key="10">
    <source>
        <dbReference type="Proteomes" id="UP001530400"/>
    </source>
</evidence>
<dbReference type="PANTHER" id="PTHR24071">
    <property type="entry name" value="RAN GTPASE"/>
    <property type="match status" value="1"/>
</dbReference>
<evidence type="ECO:0000256" key="1">
    <source>
        <dbReference type="ARBA" id="ARBA00004123"/>
    </source>
</evidence>
<reference evidence="9 10" key="1">
    <citation type="submission" date="2024-10" db="EMBL/GenBank/DDBJ databases">
        <title>Updated reference genomes for cyclostephanoid diatoms.</title>
        <authorList>
            <person name="Roberts W.R."/>
            <person name="Alverson A.J."/>
        </authorList>
    </citation>
    <scope>NUCLEOTIDE SEQUENCE [LARGE SCALE GENOMIC DNA]</scope>
    <source>
        <strain evidence="9 10">AJA010-31</strain>
    </source>
</reference>
<keyword evidence="6" id="KW-0342">GTP-binding</keyword>
<evidence type="ECO:0000256" key="6">
    <source>
        <dbReference type="ARBA" id="ARBA00023134"/>
    </source>
</evidence>
<dbReference type="EMBL" id="JALLPJ020001321">
    <property type="protein sequence ID" value="KAL3769965.1"/>
    <property type="molecule type" value="Genomic_DNA"/>
</dbReference>
<dbReference type="GO" id="GO:0015031">
    <property type="term" value="P:protein transport"/>
    <property type="evidence" value="ECO:0007669"/>
    <property type="project" value="UniProtKB-KW"/>
</dbReference>
<evidence type="ECO:0000256" key="5">
    <source>
        <dbReference type="ARBA" id="ARBA00022927"/>
    </source>
</evidence>
<dbReference type="InterPro" id="IPR027417">
    <property type="entry name" value="P-loop_NTPase"/>
</dbReference>
<dbReference type="PANTHER" id="PTHR24071:SF0">
    <property type="entry name" value="GTP-BINDING NUCLEAR PROTEIN RAN"/>
    <property type="match status" value="1"/>
</dbReference>
<keyword evidence="3" id="KW-0813">Transport</keyword>
<dbReference type="PRINTS" id="PR00449">
    <property type="entry name" value="RASTRNSFRMNG"/>
</dbReference>
<evidence type="ECO:0000256" key="8">
    <source>
        <dbReference type="SAM" id="MobiDB-lite"/>
    </source>
</evidence>
<evidence type="ECO:0000256" key="2">
    <source>
        <dbReference type="ARBA" id="ARBA00008028"/>
    </source>
</evidence>